<keyword evidence="8" id="KW-1185">Reference proteome</keyword>
<evidence type="ECO:0000313" key="7">
    <source>
        <dbReference type="EMBL" id="ABS64313.1"/>
    </source>
</evidence>
<dbReference type="KEGG" id="pla:Plav_2705"/>
<dbReference type="Gene3D" id="3.30.465.10">
    <property type="match status" value="1"/>
</dbReference>
<evidence type="ECO:0000313" key="8">
    <source>
        <dbReference type="Proteomes" id="UP000006377"/>
    </source>
</evidence>
<dbReference type="Proteomes" id="UP000006377">
    <property type="component" value="Chromosome"/>
</dbReference>
<dbReference type="InterPro" id="IPR016169">
    <property type="entry name" value="FAD-bd_PCMH_sub2"/>
</dbReference>
<dbReference type="InterPro" id="IPR016164">
    <property type="entry name" value="FAD-linked_Oxase-like_C"/>
</dbReference>
<dbReference type="InterPro" id="IPR016167">
    <property type="entry name" value="FAD-bd_PCMH_sub1"/>
</dbReference>
<comment type="cofactor">
    <cofactor evidence="1">
        <name>FAD</name>
        <dbReference type="ChEBI" id="CHEBI:57692"/>
    </cofactor>
</comment>
<dbReference type="Pfam" id="PF02913">
    <property type="entry name" value="FAD-oxidase_C"/>
    <property type="match status" value="1"/>
</dbReference>
<dbReference type="AlphaFoldDB" id="A7HWN0"/>
<evidence type="ECO:0000259" key="6">
    <source>
        <dbReference type="PROSITE" id="PS51387"/>
    </source>
</evidence>
<proteinExistence type="inferred from homology"/>
<name>A7HWN0_PARL1</name>
<dbReference type="STRING" id="402881.Plav_2705"/>
<dbReference type="InterPro" id="IPR016166">
    <property type="entry name" value="FAD-bd_PCMH"/>
</dbReference>
<organism evidence="7 8">
    <name type="scientific">Parvibaculum lavamentivorans (strain DS-1 / DSM 13023 / NCIMB 13966)</name>
    <dbReference type="NCBI Taxonomy" id="402881"/>
    <lineage>
        <taxon>Bacteria</taxon>
        <taxon>Pseudomonadati</taxon>
        <taxon>Pseudomonadota</taxon>
        <taxon>Alphaproteobacteria</taxon>
        <taxon>Hyphomicrobiales</taxon>
        <taxon>Parvibaculaceae</taxon>
        <taxon>Parvibaculum</taxon>
    </lineage>
</organism>
<dbReference type="OrthoDB" id="9809290at2"/>
<dbReference type="EMBL" id="CP000774">
    <property type="protein sequence ID" value="ABS64313.1"/>
    <property type="molecule type" value="Genomic_DNA"/>
</dbReference>
<keyword evidence="3" id="KW-0285">Flavoprotein</keyword>
<keyword evidence="5" id="KW-0560">Oxidoreductase</keyword>
<keyword evidence="4" id="KW-0274">FAD</keyword>
<dbReference type="GO" id="GO:0071949">
    <property type="term" value="F:FAD binding"/>
    <property type="evidence" value="ECO:0007669"/>
    <property type="project" value="InterPro"/>
</dbReference>
<dbReference type="PANTHER" id="PTHR43716">
    <property type="entry name" value="D-2-HYDROXYGLUTARATE DEHYDROGENASE, MITOCHONDRIAL"/>
    <property type="match status" value="1"/>
</dbReference>
<dbReference type="GO" id="GO:0022904">
    <property type="term" value="P:respiratory electron transport chain"/>
    <property type="evidence" value="ECO:0007669"/>
    <property type="project" value="TreeGrafter"/>
</dbReference>
<dbReference type="Pfam" id="PF01565">
    <property type="entry name" value="FAD_binding_4"/>
    <property type="match status" value="1"/>
</dbReference>
<dbReference type="InterPro" id="IPR006094">
    <property type="entry name" value="Oxid_FAD_bind_N"/>
</dbReference>
<gene>
    <name evidence="7" type="ordered locus">Plav_2705</name>
</gene>
<dbReference type="HOGENOM" id="CLU_017779_4_1_5"/>
<evidence type="ECO:0000256" key="1">
    <source>
        <dbReference type="ARBA" id="ARBA00001974"/>
    </source>
</evidence>
<comment type="similarity">
    <text evidence="2">Belongs to the FAD-binding oxidoreductase/transferase type 4 family.</text>
</comment>
<dbReference type="Gene3D" id="3.30.43.10">
    <property type="entry name" value="Uridine Diphospho-n-acetylenolpyruvylglucosamine Reductase, domain 2"/>
    <property type="match status" value="1"/>
</dbReference>
<evidence type="ECO:0000256" key="3">
    <source>
        <dbReference type="ARBA" id="ARBA00022630"/>
    </source>
</evidence>
<reference evidence="7 8" key="1">
    <citation type="journal article" date="2011" name="Stand. Genomic Sci.">
        <title>Complete genome sequence of Parvibaculum lavamentivorans type strain (DS-1(T)).</title>
        <authorList>
            <person name="Schleheck D."/>
            <person name="Weiss M."/>
            <person name="Pitluck S."/>
            <person name="Bruce D."/>
            <person name="Land M.L."/>
            <person name="Han S."/>
            <person name="Saunders E."/>
            <person name="Tapia R."/>
            <person name="Detter C."/>
            <person name="Brettin T."/>
            <person name="Han J."/>
            <person name="Woyke T."/>
            <person name="Goodwin L."/>
            <person name="Pennacchio L."/>
            <person name="Nolan M."/>
            <person name="Cook A.M."/>
            <person name="Kjelleberg S."/>
            <person name="Thomas T."/>
        </authorList>
    </citation>
    <scope>NUCLEOTIDE SEQUENCE [LARGE SCALE GENOMIC DNA]</scope>
    <source>
        <strain evidence="8">DS-1 / DSM 13023 / NCIMB 13966</strain>
    </source>
</reference>
<evidence type="ECO:0000256" key="5">
    <source>
        <dbReference type="ARBA" id="ARBA00023002"/>
    </source>
</evidence>
<dbReference type="SUPFAM" id="SSF56176">
    <property type="entry name" value="FAD-binding/transporter-associated domain-like"/>
    <property type="match status" value="1"/>
</dbReference>
<dbReference type="InterPro" id="IPR036318">
    <property type="entry name" value="FAD-bd_PCMH-like_sf"/>
</dbReference>
<dbReference type="eggNOG" id="COG0277">
    <property type="taxonomic scope" value="Bacteria"/>
</dbReference>
<dbReference type="PROSITE" id="PS51387">
    <property type="entry name" value="FAD_PCMH"/>
    <property type="match status" value="1"/>
</dbReference>
<dbReference type="RefSeq" id="WP_012111628.1">
    <property type="nucleotide sequence ID" value="NC_009719.1"/>
</dbReference>
<dbReference type="GO" id="GO:0016491">
    <property type="term" value="F:oxidoreductase activity"/>
    <property type="evidence" value="ECO:0007669"/>
    <property type="project" value="UniProtKB-KW"/>
</dbReference>
<dbReference type="SUPFAM" id="SSF55103">
    <property type="entry name" value="FAD-linked oxidases, C-terminal domain"/>
    <property type="match status" value="1"/>
</dbReference>
<sequence>MASDDLIAKLKAALGDAGVLTGKDAEEKAQGGWSKLGVPAAVLRPASTEEVSKALKLCHAAGEGVVPWGGKTGLVEGGEAEGHIALSLERMNKIEEIDTLGGTMSVQAGCVLQAVCEAAEAKGLLFPLDLGARGSATIGGNISTNAGGNRVIRYGMTRDLVLGLEVVLADGTVMSSMNKLIKNNAGYDLKQMFIGSEGTLGVVTRAVLRVRPKPVSQDTGFVAVESFDQLPKFLRHMERALGGTLSAFEVMWEDFYKLVTMEPAKGKPIVPHGHPYYVLVESMGGDQEADSARFEAAMMEALEAGEISDAVIAKSQAERDAMWALRDDVGQVVHTYPMFTFDVSLKIADMESYIADVKKGLAAKWPDSSLMVFGHLGDGNLHVIPGRFPDAGPETRHGVEAVVYGRLRDRQGSVSAEHGIGLEKRPYLDWSRSAEEVALMRMLKRTLDPKNILNPGKVLEPLPQAKAAE</sequence>
<protein>
    <submittedName>
        <fullName evidence="7">FAD linked oxidase domain protein</fullName>
    </submittedName>
</protein>
<dbReference type="Gene3D" id="1.10.45.10">
    <property type="entry name" value="Vanillyl-alcohol Oxidase, Chain A, domain 4"/>
    <property type="match status" value="1"/>
</dbReference>
<dbReference type="InterPro" id="IPR016171">
    <property type="entry name" value="Vanillyl_alc_oxidase_C-sub2"/>
</dbReference>
<dbReference type="PANTHER" id="PTHR43716:SF1">
    <property type="entry name" value="D-2-HYDROXYGLUTARATE DEHYDROGENASE, MITOCHONDRIAL"/>
    <property type="match status" value="1"/>
</dbReference>
<dbReference type="Gene3D" id="3.30.70.2740">
    <property type="match status" value="1"/>
</dbReference>
<dbReference type="InterPro" id="IPR004113">
    <property type="entry name" value="FAD-bd_oxidored_4_C"/>
</dbReference>
<evidence type="ECO:0000256" key="4">
    <source>
        <dbReference type="ARBA" id="ARBA00022827"/>
    </source>
</evidence>
<accession>A7HWN0</accession>
<dbReference type="InterPro" id="IPR051264">
    <property type="entry name" value="FAD-oxidored/transferase_4"/>
</dbReference>
<feature type="domain" description="FAD-binding PCMH-type" evidence="6">
    <location>
        <begin position="35"/>
        <end position="213"/>
    </location>
</feature>
<dbReference type="FunFam" id="1.10.45.10:FF:000001">
    <property type="entry name" value="D-lactate dehydrogenase mitochondrial"/>
    <property type="match status" value="1"/>
</dbReference>
<evidence type="ECO:0000256" key="2">
    <source>
        <dbReference type="ARBA" id="ARBA00008000"/>
    </source>
</evidence>
<dbReference type="Gene3D" id="3.30.70.2190">
    <property type="match status" value="1"/>
</dbReference>